<evidence type="ECO:0000313" key="1">
    <source>
        <dbReference type="EMBL" id="CAG8826129.1"/>
    </source>
</evidence>
<dbReference type="AlphaFoldDB" id="A0A9N9PH20"/>
<accession>A0A9N9PH20</accession>
<feature type="non-terminal residue" evidence="1">
    <location>
        <position position="1"/>
    </location>
</feature>
<proteinExistence type="predicted"/>
<dbReference type="EMBL" id="CAJVPY010067592">
    <property type="protein sequence ID" value="CAG8826129.1"/>
    <property type="molecule type" value="Genomic_DNA"/>
</dbReference>
<dbReference type="OrthoDB" id="3254233at2759"/>
<sequence length="134" mass="15288">SKMVSDFKHAAQHKAARRITISEAPTLQSVNCTLTAIPPRNISLTATENEIYRQLNSNIFSISTPIDIEIFAYLTNNHSNRPFISYLLKGFRDGFRFNFSGQRTMLIQQNLKSIEIDPLSFAKYIQDECAQGRM</sequence>
<keyword evidence="2" id="KW-1185">Reference proteome</keyword>
<protein>
    <submittedName>
        <fullName evidence="1">26890_t:CDS:1</fullName>
    </submittedName>
</protein>
<gene>
    <name evidence="1" type="ORF">DERYTH_LOCUS28031</name>
</gene>
<comment type="caution">
    <text evidence="1">The sequence shown here is derived from an EMBL/GenBank/DDBJ whole genome shotgun (WGS) entry which is preliminary data.</text>
</comment>
<organism evidence="1 2">
    <name type="scientific">Dentiscutata erythropus</name>
    <dbReference type="NCBI Taxonomy" id="1348616"/>
    <lineage>
        <taxon>Eukaryota</taxon>
        <taxon>Fungi</taxon>
        <taxon>Fungi incertae sedis</taxon>
        <taxon>Mucoromycota</taxon>
        <taxon>Glomeromycotina</taxon>
        <taxon>Glomeromycetes</taxon>
        <taxon>Diversisporales</taxon>
        <taxon>Gigasporaceae</taxon>
        <taxon>Dentiscutata</taxon>
    </lineage>
</organism>
<dbReference type="Proteomes" id="UP000789405">
    <property type="component" value="Unassembled WGS sequence"/>
</dbReference>
<reference evidence="1" key="1">
    <citation type="submission" date="2021-06" db="EMBL/GenBank/DDBJ databases">
        <authorList>
            <person name="Kallberg Y."/>
            <person name="Tangrot J."/>
            <person name="Rosling A."/>
        </authorList>
    </citation>
    <scope>NUCLEOTIDE SEQUENCE</scope>
    <source>
        <strain evidence="1">MA453B</strain>
    </source>
</reference>
<feature type="non-terminal residue" evidence="1">
    <location>
        <position position="134"/>
    </location>
</feature>
<name>A0A9N9PH20_9GLOM</name>
<evidence type="ECO:0000313" key="2">
    <source>
        <dbReference type="Proteomes" id="UP000789405"/>
    </source>
</evidence>